<feature type="domain" description="HTH arsR-type" evidence="4">
    <location>
        <begin position="1"/>
        <end position="83"/>
    </location>
</feature>
<dbReference type="STRING" id="1817892.AUK40_01875"/>
<reference evidence="5 6" key="1">
    <citation type="journal article" date="2016" name="Environ. Microbiol.">
        <title>Genomic resolution of a cold subsurface aquifer community provides metabolic insights for novel microbes adapted to high CO concentrations.</title>
        <authorList>
            <person name="Probst A.J."/>
            <person name="Castelle C.J."/>
            <person name="Singh A."/>
            <person name="Brown C.T."/>
            <person name="Anantharaman K."/>
            <person name="Sharon I."/>
            <person name="Hug L.A."/>
            <person name="Burstein D."/>
            <person name="Emerson J.B."/>
            <person name="Thomas B.C."/>
            <person name="Banfield J.F."/>
        </authorList>
    </citation>
    <scope>NUCLEOTIDE SEQUENCE [LARGE SCALE GENOMIC DNA]</scope>
    <source>
        <strain evidence="5">CG2_30_54_11</strain>
    </source>
</reference>
<dbReference type="InterPro" id="IPR001845">
    <property type="entry name" value="HTH_ArsR_DNA-bd_dom"/>
</dbReference>
<dbReference type="GO" id="GO:0003677">
    <property type="term" value="F:DNA binding"/>
    <property type="evidence" value="ECO:0007669"/>
    <property type="project" value="UniProtKB-KW"/>
</dbReference>
<protein>
    <recommendedName>
        <fullName evidence="4">HTH arsR-type domain-containing protein</fullName>
    </recommendedName>
</protein>
<dbReference type="PANTHER" id="PTHR43132">
    <property type="entry name" value="ARSENICAL RESISTANCE OPERON REPRESSOR ARSR-RELATED"/>
    <property type="match status" value="1"/>
</dbReference>
<dbReference type="PRINTS" id="PR00778">
    <property type="entry name" value="HTHARSR"/>
</dbReference>
<dbReference type="SUPFAM" id="SSF46785">
    <property type="entry name" value="Winged helix' DNA-binding domain"/>
    <property type="match status" value="1"/>
</dbReference>
<dbReference type="NCBIfam" id="NF033788">
    <property type="entry name" value="HTH_metalloreg"/>
    <property type="match status" value="1"/>
</dbReference>
<dbReference type="CDD" id="cd00090">
    <property type="entry name" value="HTH_ARSR"/>
    <property type="match status" value="1"/>
</dbReference>
<organism evidence="5 6">
    <name type="scientific">Candidatus Wirthbacteria bacterium CG2_30_54_11</name>
    <dbReference type="NCBI Taxonomy" id="1817892"/>
    <lineage>
        <taxon>Bacteria</taxon>
        <taxon>Candidatus Wirthbacteria</taxon>
    </lineage>
</organism>
<dbReference type="PANTHER" id="PTHR43132:SF2">
    <property type="entry name" value="ARSENICAL RESISTANCE OPERON REPRESSOR ARSR-RELATED"/>
    <property type="match status" value="1"/>
</dbReference>
<evidence type="ECO:0000256" key="2">
    <source>
        <dbReference type="ARBA" id="ARBA00023125"/>
    </source>
</evidence>
<evidence type="ECO:0000313" key="5">
    <source>
        <dbReference type="EMBL" id="OIP98171.1"/>
    </source>
</evidence>
<dbReference type="GO" id="GO:0003700">
    <property type="term" value="F:DNA-binding transcription factor activity"/>
    <property type="evidence" value="ECO:0007669"/>
    <property type="project" value="InterPro"/>
</dbReference>
<keyword evidence="3" id="KW-0804">Transcription</keyword>
<evidence type="ECO:0000256" key="1">
    <source>
        <dbReference type="ARBA" id="ARBA00023015"/>
    </source>
</evidence>
<dbReference type="InterPro" id="IPR011991">
    <property type="entry name" value="ArsR-like_HTH"/>
</dbReference>
<dbReference type="Proteomes" id="UP000183245">
    <property type="component" value="Unassembled WGS sequence"/>
</dbReference>
<dbReference type="InterPro" id="IPR036390">
    <property type="entry name" value="WH_DNA-bd_sf"/>
</dbReference>
<dbReference type="SMART" id="SM00418">
    <property type="entry name" value="HTH_ARSR"/>
    <property type="match status" value="1"/>
</dbReference>
<dbReference type="InterPro" id="IPR036388">
    <property type="entry name" value="WH-like_DNA-bd_sf"/>
</dbReference>
<keyword evidence="2" id="KW-0238">DNA-binding</keyword>
<gene>
    <name evidence="5" type="ORF">AUK40_01875</name>
</gene>
<dbReference type="Gene3D" id="1.10.10.10">
    <property type="entry name" value="Winged helix-like DNA-binding domain superfamily/Winged helix DNA-binding domain"/>
    <property type="match status" value="1"/>
</dbReference>
<evidence type="ECO:0000259" key="4">
    <source>
        <dbReference type="PROSITE" id="PS50987"/>
    </source>
</evidence>
<evidence type="ECO:0000313" key="6">
    <source>
        <dbReference type="Proteomes" id="UP000183245"/>
    </source>
</evidence>
<keyword evidence="1" id="KW-0805">Transcription regulation</keyword>
<accession>A0A1J5IN82</accession>
<evidence type="ECO:0000256" key="3">
    <source>
        <dbReference type="ARBA" id="ARBA00023163"/>
    </source>
</evidence>
<dbReference type="AlphaFoldDB" id="A0A1J5IN82"/>
<dbReference type="InterPro" id="IPR051011">
    <property type="entry name" value="Metal_resp_trans_reg"/>
</dbReference>
<sequence length="83" mass="9610">MKVIAEEHRLKILCILRDSDHCVCEILPALDLPQNLASHHLKVLRDADFISSRKDGQKVFYSLNHSTIDQVITMLNQHFTKEK</sequence>
<dbReference type="Pfam" id="PF01022">
    <property type="entry name" value="HTH_5"/>
    <property type="match status" value="1"/>
</dbReference>
<proteinExistence type="predicted"/>
<name>A0A1J5IN82_9BACT</name>
<dbReference type="PROSITE" id="PS50987">
    <property type="entry name" value="HTH_ARSR_2"/>
    <property type="match status" value="1"/>
</dbReference>
<dbReference type="EMBL" id="MNZT01000036">
    <property type="protein sequence ID" value="OIP98171.1"/>
    <property type="molecule type" value="Genomic_DNA"/>
</dbReference>
<comment type="caution">
    <text evidence="5">The sequence shown here is derived from an EMBL/GenBank/DDBJ whole genome shotgun (WGS) entry which is preliminary data.</text>
</comment>